<dbReference type="Proteomes" id="UP000571701">
    <property type="component" value="Unassembled WGS sequence"/>
</dbReference>
<evidence type="ECO:0000256" key="1">
    <source>
        <dbReference type="SAM" id="Phobius"/>
    </source>
</evidence>
<dbReference type="AlphaFoldDB" id="A0A7W2IW31"/>
<keyword evidence="1" id="KW-1133">Transmembrane helix</keyword>
<proteinExistence type="predicted"/>
<sequence length="177" mass="20037">MTPQELSVILETIAKGQPNEWIPVLSALGGAVVGGLVTFFPTKYLEERRAKEFSRQIQNSIIAEVSALMRVIEKRKYVESVEEAIKYLKENPDGQFTLYADIPLHYSQIYQGQCNNIGILDREVARDIINFYQLIDAIVQDIKLNGTFSTHPSLEAYQESLAMFQLAVQIGKNLEKL</sequence>
<feature type="transmembrane region" description="Helical" evidence="1">
    <location>
        <begin position="21"/>
        <end position="41"/>
    </location>
</feature>
<comment type="caution">
    <text evidence="2">The sequence shown here is derived from an EMBL/GenBank/DDBJ whole genome shotgun (WGS) entry which is preliminary data.</text>
</comment>
<reference evidence="2 3" key="1">
    <citation type="submission" date="2020-07" db="EMBL/GenBank/DDBJ databases">
        <title>Vibrio marinisediminis sp. nov., isolated from marine sediment.</title>
        <authorList>
            <person name="Ji X."/>
        </authorList>
    </citation>
    <scope>NUCLEOTIDE SEQUENCE [LARGE SCALE GENOMIC DNA]</scope>
    <source>
        <strain evidence="2 3">404</strain>
    </source>
</reference>
<protein>
    <submittedName>
        <fullName evidence="2">Uncharacterized protein</fullName>
    </submittedName>
</protein>
<dbReference type="EMBL" id="JACFYF010000034">
    <property type="protein sequence ID" value="MBA5764677.1"/>
    <property type="molecule type" value="Genomic_DNA"/>
</dbReference>
<evidence type="ECO:0000313" key="2">
    <source>
        <dbReference type="EMBL" id="MBA5764677.1"/>
    </source>
</evidence>
<accession>A0A7W2IW31</accession>
<evidence type="ECO:0000313" key="3">
    <source>
        <dbReference type="Proteomes" id="UP000571701"/>
    </source>
</evidence>
<gene>
    <name evidence="2" type="ORF">H2O73_20145</name>
</gene>
<keyword evidence="1" id="KW-0472">Membrane</keyword>
<dbReference type="RefSeq" id="WP_182110713.1">
    <property type="nucleotide sequence ID" value="NZ_JACFYF010000034.1"/>
</dbReference>
<organism evidence="2 3">
    <name type="scientific">Vibrio marinisediminis</name>
    <dbReference type="NCBI Taxonomy" id="2758441"/>
    <lineage>
        <taxon>Bacteria</taxon>
        <taxon>Pseudomonadati</taxon>
        <taxon>Pseudomonadota</taxon>
        <taxon>Gammaproteobacteria</taxon>
        <taxon>Vibrionales</taxon>
        <taxon>Vibrionaceae</taxon>
        <taxon>Vibrio</taxon>
    </lineage>
</organism>
<keyword evidence="3" id="KW-1185">Reference proteome</keyword>
<keyword evidence="1" id="KW-0812">Transmembrane</keyword>
<name>A0A7W2IW31_9VIBR</name>